<dbReference type="RefSeq" id="WP_183591050.1">
    <property type="nucleotide sequence ID" value="NZ_JACHWR010000001.1"/>
</dbReference>
<reference evidence="3 4" key="1">
    <citation type="submission" date="2020-08" db="EMBL/GenBank/DDBJ databases">
        <title>Sequencing the genomes of 1000 actinobacteria strains.</title>
        <authorList>
            <person name="Klenk H.-P."/>
        </authorList>
    </citation>
    <scope>NUCLEOTIDE SEQUENCE [LARGE SCALE GENOMIC DNA]</scope>
    <source>
        <strain evidence="3 4">DSM 105498</strain>
    </source>
</reference>
<dbReference type="Proteomes" id="UP000589626">
    <property type="component" value="Unassembled WGS sequence"/>
</dbReference>
<dbReference type="EMBL" id="JACHWR010000001">
    <property type="protein sequence ID" value="MBB3041112.1"/>
    <property type="molecule type" value="Genomic_DNA"/>
</dbReference>
<evidence type="ECO:0000256" key="1">
    <source>
        <dbReference type="SAM" id="MobiDB-lite"/>
    </source>
</evidence>
<evidence type="ECO:0000313" key="3">
    <source>
        <dbReference type="EMBL" id="MBB3041112.1"/>
    </source>
</evidence>
<feature type="region of interest" description="Disordered" evidence="1">
    <location>
        <begin position="628"/>
        <end position="650"/>
    </location>
</feature>
<dbReference type="Gene3D" id="2.60.40.1120">
    <property type="entry name" value="Carboxypeptidase-like, regulatory domain"/>
    <property type="match status" value="1"/>
</dbReference>
<protein>
    <recommendedName>
        <fullName evidence="5">Alpha-amylase</fullName>
    </recommendedName>
</protein>
<dbReference type="InterPro" id="IPR013784">
    <property type="entry name" value="Carb-bd-like_fold"/>
</dbReference>
<dbReference type="SUPFAM" id="SSF49452">
    <property type="entry name" value="Starch-binding domain-like"/>
    <property type="match status" value="1"/>
</dbReference>
<keyword evidence="2" id="KW-0732">Signal</keyword>
<feature type="signal peptide" evidence="2">
    <location>
        <begin position="1"/>
        <end position="28"/>
    </location>
</feature>
<proteinExistence type="predicted"/>
<name>A0A7W4VTJ9_9ACTN</name>
<feature type="chain" id="PRO_5031100605" description="Alpha-amylase" evidence="2">
    <location>
        <begin position="29"/>
        <end position="732"/>
    </location>
</feature>
<comment type="caution">
    <text evidence="3">The sequence shown here is derived from an EMBL/GenBank/DDBJ whole genome shotgun (WGS) entry which is preliminary data.</text>
</comment>
<evidence type="ECO:0008006" key="5">
    <source>
        <dbReference type="Google" id="ProtNLM"/>
    </source>
</evidence>
<sequence length="732" mass="76097">MLVSVRRVAPATLLAVLGSLLLAAPSHAADTGAISGTVTARPAGGAAAPYADAHVVLDRLQANGDFFDYDVAGVRPEADGTFSVAGLADGRYQIRTYPDEYGELGQYGYEYYDDRPGPSDVTLVTVSNGAVTALPKTIELQPIGQVTGRVLDEHGEPVAGEVYFQRGQGGSGVTVDAAGRYDTAGPSDEPVLNLLPGTYTASFYPADTSNDAPVYYWRERTVTVTAGGTATLDFTLEERPTATFTVRGSDGQPAACAPVMFWMRDGDGPWRSPQYGPITTDQQGRFRVTDQAEQFRLRFSPADRDCEMSPIPGSGDAVEYWDGAYAFRDATVVSFAGDVPMSRSYDVQLGAPTAIRPGTPTITGTARVGQTLTLSPGAWTPGDADLDVEWFAGDDPVGTGPELTIGTALEGQWIWARVTGSAPGQASVDVTADFVGPVTAGDPPVEFSVPTISGTARIGNTLTAQPGAWGPAGVTLTYQWLADGAPIDRATDPTLELTPATAPAGARVSVRVTGSLPGRTSVSRTSTAVAVEAPEEPTPEEPGPVGPGPVDPAPAVTPGAPAISGAARVGTTMTAQPGAWGPGGVQLSYQWFAADAPIAGATDTAYSPTNAVAGKALSVRVTGTLAGAPPVTRQSAPTAPVVGKLSTTRPKVTGKARQGRKLVARAGAWRPAPVQLRYQWLRDGKPIKGSTARTYGLGKADVGHRVSVRVTGRRTSYAKVAMTSPATKKVRR</sequence>
<organism evidence="3 4">
    <name type="scientific">Nocardioides soli</name>
    <dbReference type="NCBI Taxonomy" id="1036020"/>
    <lineage>
        <taxon>Bacteria</taxon>
        <taxon>Bacillati</taxon>
        <taxon>Actinomycetota</taxon>
        <taxon>Actinomycetes</taxon>
        <taxon>Propionibacteriales</taxon>
        <taxon>Nocardioidaceae</taxon>
        <taxon>Nocardioides</taxon>
    </lineage>
</organism>
<dbReference type="GO" id="GO:0030246">
    <property type="term" value="F:carbohydrate binding"/>
    <property type="evidence" value="ECO:0007669"/>
    <property type="project" value="InterPro"/>
</dbReference>
<dbReference type="Gene3D" id="2.60.40.2700">
    <property type="match status" value="4"/>
</dbReference>
<evidence type="ECO:0000313" key="4">
    <source>
        <dbReference type="Proteomes" id="UP000589626"/>
    </source>
</evidence>
<feature type="region of interest" description="Disordered" evidence="1">
    <location>
        <begin position="516"/>
        <end position="546"/>
    </location>
</feature>
<gene>
    <name evidence="3" type="ORF">FHU40_000913</name>
</gene>
<keyword evidence="4" id="KW-1185">Reference proteome</keyword>
<accession>A0A7W4VTJ9</accession>
<evidence type="ECO:0000256" key="2">
    <source>
        <dbReference type="SAM" id="SignalP"/>
    </source>
</evidence>
<dbReference type="AlphaFoldDB" id="A0A7W4VTJ9"/>